<evidence type="ECO:0000313" key="1">
    <source>
        <dbReference type="EMBL" id="KAI0044581.1"/>
    </source>
</evidence>
<gene>
    <name evidence="1" type="ORF">FA95DRAFT_1562116</name>
</gene>
<dbReference type="EMBL" id="MU275978">
    <property type="protein sequence ID" value="KAI0044581.1"/>
    <property type="molecule type" value="Genomic_DNA"/>
</dbReference>
<dbReference type="Proteomes" id="UP000814033">
    <property type="component" value="Unassembled WGS sequence"/>
</dbReference>
<proteinExistence type="predicted"/>
<reference evidence="1" key="1">
    <citation type="submission" date="2021-02" db="EMBL/GenBank/DDBJ databases">
        <authorList>
            <consortium name="DOE Joint Genome Institute"/>
            <person name="Ahrendt S."/>
            <person name="Looney B.P."/>
            <person name="Miyauchi S."/>
            <person name="Morin E."/>
            <person name="Drula E."/>
            <person name="Courty P.E."/>
            <person name="Chicoki N."/>
            <person name="Fauchery L."/>
            <person name="Kohler A."/>
            <person name="Kuo A."/>
            <person name="Labutti K."/>
            <person name="Pangilinan J."/>
            <person name="Lipzen A."/>
            <person name="Riley R."/>
            <person name="Andreopoulos W."/>
            <person name="He G."/>
            <person name="Johnson J."/>
            <person name="Barry K.W."/>
            <person name="Grigoriev I.V."/>
            <person name="Nagy L."/>
            <person name="Hibbett D."/>
            <person name="Henrissat B."/>
            <person name="Matheny P.B."/>
            <person name="Labbe J."/>
            <person name="Martin F."/>
        </authorList>
    </citation>
    <scope>NUCLEOTIDE SEQUENCE</scope>
    <source>
        <strain evidence="1">FP105234-sp</strain>
    </source>
</reference>
<evidence type="ECO:0000313" key="2">
    <source>
        <dbReference type="Proteomes" id="UP000814033"/>
    </source>
</evidence>
<name>A0ACB8RLP9_9AGAM</name>
<sequence>MVHRSSDSRLLTTLLTHEKEYHKHLLLLVDNHSQQSLSSFAAYASASSAPVSRVIIGVAGSLAGADEALRRYAQSVQVWQDELHVLKDLEEEVNNILRDREILVSRLIKLSKSQKPTRDSFVGSLGPSPSTLSQTSLNSMGSIGSPASTKLGAAQAELQACETHLAAKERELDALRVEAVRRGLQGRCKAMVECGWTWGEMGKEGLRALEGINPAAGHDANKPLPDPDRPPGSDLSSLGPSQSASQIYLPISPLNLAADQDHTYFPNPSANPTYPPLSPPAQAPLPESPTAYTLQIPPAHSISEFAQPPTRVDLAMSRRISEVTEPEENSSDDDQRPVEVVENTRFASVSQTRLAPEGGGAGARRHFSLRQHNRDGSGTTSSATGTGTGSFVQPAPKESWSPHGPLRLPSSHPRNAPASAPPIRDRKTSGFFGSIAGLFRHGGGGGSGSKGDKWNTRTAQNVRNARRGSDSDSDEEEEAAGGSSSRWAFRRRASEDVQPRGSPNKKLKRKAGSAVEYGGGAQQQDHDSGWISDGAMVGGAGARKGSLKKHGLSRKQLTEQNTRSNSNVNLPIQNPSSPKPSRPISVSSPPNSSTPQPKPRPKSHQSPSRSATADTTTNLRVEAVKRSGELSRQGSVRSSTSAASAPINGASRTAAPRRSASVTRGPGLPPSKSENSAVSSSPAAASAHGKAKSKAGTWSSAHPDVGRGGQMSLMAIVEGVSRDNRAGWDRASAGVGPLTASGSGGLLSIRAPPSVDKYNLRGDGGKGLAYETVFMPAGTASGANSGASLSRASSTRTPTSPNTVTNKPVSRSNSTAVAGAKASPPHLTGKMPLRSALRNPSPPRAPLKPLVVPSAPPKLLQPVNGNIGGDNDTDTSSISSYETGHEEMEDTETDAPPPPPEKEVAAHGQGDSDVSTSTIDASGQPGRRKSVRMSLRPTFSPTPPAVDEDSEDVWGLNGHATPTANGGFKGGHDVVPEVEEVRGREEKDMWEDSSSEDEEYRRAKTALKKVGRKKW</sequence>
<comment type="caution">
    <text evidence="1">The sequence shown here is derived from an EMBL/GenBank/DDBJ whole genome shotgun (WGS) entry which is preliminary data.</text>
</comment>
<reference evidence="1" key="2">
    <citation type="journal article" date="2022" name="New Phytol.">
        <title>Evolutionary transition to the ectomycorrhizal habit in the genomes of a hyperdiverse lineage of mushroom-forming fungi.</title>
        <authorList>
            <person name="Looney B."/>
            <person name="Miyauchi S."/>
            <person name="Morin E."/>
            <person name="Drula E."/>
            <person name="Courty P.E."/>
            <person name="Kohler A."/>
            <person name="Kuo A."/>
            <person name="LaButti K."/>
            <person name="Pangilinan J."/>
            <person name="Lipzen A."/>
            <person name="Riley R."/>
            <person name="Andreopoulos W."/>
            <person name="He G."/>
            <person name="Johnson J."/>
            <person name="Nolan M."/>
            <person name="Tritt A."/>
            <person name="Barry K.W."/>
            <person name="Grigoriev I.V."/>
            <person name="Nagy L.G."/>
            <person name="Hibbett D."/>
            <person name="Henrissat B."/>
            <person name="Matheny P.B."/>
            <person name="Labbe J."/>
            <person name="Martin F.M."/>
        </authorList>
    </citation>
    <scope>NUCLEOTIDE SEQUENCE</scope>
    <source>
        <strain evidence="1">FP105234-sp</strain>
    </source>
</reference>
<accession>A0ACB8RLP9</accession>
<keyword evidence="2" id="KW-1185">Reference proteome</keyword>
<organism evidence="1 2">
    <name type="scientific">Auriscalpium vulgare</name>
    <dbReference type="NCBI Taxonomy" id="40419"/>
    <lineage>
        <taxon>Eukaryota</taxon>
        <taxon>Fungi</taxon>
        <taxon>Dikarya</taxon>
        <taxon>Basidiomycota</taxon>
        <taxon>Agaricomycotina</taxon>
        <taxon>Agaricomycetes</taxon>
        <taxon>Russulales</taxon>
        <taxon>Auriscalpiaceae</taxon>
        <taxon>Auriscalpium</taxon>
    </lineage>
</organism>
<protein>
    <submittedName>
        <fullName evidence="1">Uncharacterized protein</fullName>
    </submittedName>
</protein>